<evidence type="ECO:0000313" key="2">
    <source>
        <dbReference type="EMBL" id="KAL0060997.1"/>
    </source>
</evidence>
<feature type="region of interest" description="Disordered" evidence="1">
    <location>
        <begin position="233"/>
        <end position="253"/>
    </location>
</feature>
<sequence length="339" mass="37470">MPWVLQACTGTPTTTPLACNLMSQSSLPKPQCKASVFKAPLLSTPAHENMPQHVHRASAPPVAHPLLANPVHNIPRHVCRASASAILTARSSSSLPVHKPRGFAEYPSTNQPAHKAVETQTQTSSKASPTLGNPAEINLHGPSKNQVRVKVLEPIVEEAEEPKAEEPKPPCKPIAGKQEKEILVFRRSGCNTRELSPIDIFAVPEGKSHEAWKTSLMKWYGNNANKYTQVNKSGLQTKPKREPKSQVQNQVTGQAQDKDNFPAYKSLVQFFNKLTGNALTVVTGRELFGEAHAQLIAQTVWESNKFNQERVIKKLWDCLEMELKDYWNKKALEDVSVAS</sequence>
<protein>
    <submittedName>
        <fullName evidence="2">Uncharacterized protein</fullName>
    </submittedName>
</protein>
<accession>A0ABR2ZID0</accession>
<proteinExistence type="predicted"/>
<evidence type="ECO:0000256" key="1">
    <source>
        <dbReference type="SAM" id="MobiDB-lite"/>
    </source>
</evidence>
<feature type="region of interest" description="Disordered" evidence="1">
    <location>
        <begin position="101"/>
        <end position="146"/>
    </location>
</feature>
<organism evidence="2 3">
    <name type="scientific">Marasmius tenuissimus</name>
    <dbReference type="NCBI Taxonomy" id="585030"/>
    <lineage>
        <taxon>Eukaryota</taxon>
        <taxon>Fungi</taxon>
        <taxon>Dikarya</taxon>
        <taxon>Basidiomycota</taxon>
        <taxon>Agaricomycotina</taxon>
        <taxon>Agaricomycetes</taxon>
        <taxon>Agaricomycetidae</taxon>
        <taxon>Agaricales</taxon>
        <taxon>Marasmiineae</taxon>
        <taxon>Marasmiaceae</taxon>
        <taxon>Marasmius</taxon>
    </lineage>
</organism>
<dbReference type="EMBL" id="JBBXMP010000152">
    <property type="protein sequence ID" value="KAL0060997.1"/>
    <property type="molecule type" value="Genomic_DNA"/>
</dbReference>
<name>A0ABR2ZID0_9AGAR</name>
<gene>
    <name evidence="2" type="ORF">AAF712_012197</name>
</gene>
<evidence type="ECO:0000313" key="3">
    <source>
        <dbReference type="Proteomes" id="UP001437256"/>
    </source>
</evidence>
<reference evidence="2 3" key="1">
    <citation type="submission" date="2024-05" db="EMBL/GenBank/DDBJ databases">
        <title>A draft genome resource for the thread blight pathogen Marasmius tenuissimus strain MS-2.</title>
        <authorList>
            <person name="Yulfo-Soto G.E."/>
            <person name="Baruah I.K."/>
            <person name="Amoako-Attah I."/>
            <person name="Bukari Y."/>
            <person name="Meinhardt L.W."/>
            <person name="Bailey B.A."/>
            <person name="Cohen S.P."/>
        </authorList>
    </citation>
    <scope>NUCLEOTIDE SEQUENCE [LARGE SCALE GENOMIC DNA]</scope>
    <source>
        <strain evidence="2 3">MS-2</strain>
    </source>
</reference>
<keyword evidence="3" id="KW-1185">Reference proteome</keyword>
<comment type="caution">
    <text evidence="2">The sequence shown here is derived from an EMBL/GenBank/DDBJ whole genome shotgun (WGS) entry which is preliminary data.</text>
</comment>
<feature type="compositionally biased region" description="Polar residues" evidence="1">
    <location>
        <begin position="107"/>
        <end position="131"/>
    </location>
</feature>
<dbReference type="Proteomes" id="UP001437256">
    <property type="component" value="Unassembled WGS sequence"/>
</dbReference>